<evidence type="ECO:0000256" key="4">
    <source>
        <dbReference type="ARBA" id="ARBA00023136"/>
    </source>
</evidence>
<feature type="region of interest" description="Disordered" evidence="5">
    <location>
        <begin position="154"/>
        <end position="175"/>
    </location>
</feature>
<comment type="caution">
    <text evidence="7">The sequence shown here is derived from an EMBL/GenBank/DDBJ whole genome shotgun (WGS) entry which is preliminary data.</text>
</comment>
<accession>A0AAD8LMJ2</accession>
<dbReference type="GO" id="GO:0016020">
    <property type="term" value="C:membrane"/>
    <property type="evidence" value="ECO:0007669"/>
    <property type="project" value="UniProtKB-SubCell"/>
</dbReference>
<evidence type="ECO:0000256" key="1">
    <source>
        <dbReference type="ARBA" id="ARBA00004141"/>
    </source>
</evidence>
<dbReference type="PANTHER" id="PTHR21676">
    <property type="entry name" value="PROTEIN STUM"/>
    <property type="match status" value="1"/>
</dbReference>
<evidence type="ECO:0008006" key="9">
    <source>
        <dbReference type="Google" id="ProtNLM"/>
    </source>
</evidence>
<dbReference type="InterPro" id="IPR026673">
    <property type="entry name" value="SPEC3/Stum"/>
</dbReference>
<evidence type="ECO:0000256" key="5">
    <source>
        <dbReference type="SAM" id="MobiDB-lite"/>
    </source>
</evidence>
<keyword evidence="3 6" id="KW-1133">Transmembrane helix</keyword>
<feature type="transmembrane region" description="Helical" evidence="6">
    <location>
        <begin position="51"/>
        <end position="76"/>
    </location>
</feature>
<dbReference type="Proteomes" id="UP001230051">
    <property type="component" value="Unassembled WGS sequence"/>
</dbReference>
<evidence type="ECO:0000256" key="3">
    <source>
        <dbReference type="ARBA" id="ARBA00022989"/>
    </source>
</evidence>
<dbReference type="AlphaFoldDB" id="A0AAD8LMJ2"/>
<evidence type="ECO:0000256" key="6">
    <source>
        <dbReference type="SAM" id="Phobius"/>
    </source>
</evidence>
<evidence type="ECO:0000313" key="8">
    <source>
        <dbReference type="Proteomes" id="UP001230051"/>
    </source>
</evidence>
<proteinExistence type="predicted"/>
<organism evidence="7 8">
    <name type="scientific">Acipenser oxyrinchus oxyrinchus</name>
    <dbReference type="NCBI Taxonomy" id="40147"/>
    <lineage>
        <taxon>Eukaryota</taxon>
        <taxon>Metazoa</taxon>
        <taxon>Chordata</taxon>
        <taxon>Craniata</taxon>
        <taxon>Vertebrata</taxon>
        <taxon>Euteleostomi</taxon>
        <taxon>Actinopterygii</taxon>
        <taxon>Chondrostei</taxon>
        <taxon>Acipenseriformes</taxon>
        <taxon>Acipenseridae</taxon>
        <taxon>Acipenser</taxon>
    </lineage>
</organism>
<feature type="transmembrane region" description="Helical" evidence="6">
    <location>
        <begin position="115"/>
        <end position="140"/>
    </location>
</feature>
<gene>
    <name evidence="7" type="ORF">AOXY_G7821</name>
</gene>
<dbReference type="Pfam" id="PF15795">
    <property type="entry name" value="Spec3"/>
    <property type="match status" value="1"/>
</dbReference>
<sequence length="175" mass="18694">MGLKPEDRLALMSADKESSIGNPRNNQVIPEGCEPGALPWKHSEDIINRKTAGIVGAIPIMTMPLAVICLLLNIIIPGTGTVLSGLTLLCHPVPPTLAGGVGGSNERLALVCLNLWVGLAQLFTVTFLLIGWVWSITWGVKMLSLSSQRRSDQNTVPTQTEATAFSTSSKSGRFM</sequence>
<comment type="subcellular location">
    <subcellularLocation>
        <location evidence="1">Membrane</location>
        <topology evidence="1">Multi-pass membrane protein</topology>
    </subcellularLocation>
</comment>
<keyword evidence="4 6" id="KW-0472">Membrane</keyword>
<keyword evidence="2 6" id="KW-0812">Transmembrane</keyword>
<dbReference type="PANTHER" id="PTHR21676:SF6">
    <property type="entry name" value="PROTEIN STUM"/>
    <property type="match status" value="1"/>
</dbReference>
<keyword evidence="8" id="KW-1185">Reference proteome</keyword>
<name>A0AAD8LMJ2_ACIOX</name>
<evidence type="ECO:0000313" key="7">
    <source>
        <dbReference type="EMBL" id="KAK1170876.1"/>
    </source>
</evidence>
<protein>
    <recommendedName>
        <fullName evidence="9">Protein SPEC3</fullName>
    </recommendedName>
</protein>
<evidence type="ECO:0000256" key="2">
    <source>
        <dbReference type="ARBA" id="ARBA00022692"/>
    </source>
</evidence>
<dbReference type="EMBL" id="JAGXEW010000006">
    <property type="protein sequence ID" value="KAK1170876.1"/>
    <property type="molecule type" value="Genomic_DNA"/>
</dbReference>
<reference evidence="7" key="1">
    <citation type="submission" date="2022-02" db="EMBL/GenBank/DDBJ databases">
        <title>Atlantic sturgeon de novo genome assembly.</title>
        <authorList>
            <person name="Stock M."/>
            <person name="Klopp C."/>
            <person name="Guiguen Y."/>
            <person name="Cabau C."/>
            <person name="Parinello H."/>
            <person name="Santidrian Yebra-Pimentel E."/>
            <person name="Kuhl H."/>
            <person name="Dirks R.P."/>
            <person name="Guessner J."/>
            <person name="Wuertz S."/>
            <person name="Du K."/>
            <person name="Schartl M."/>
        </authorList>
    </citation>
    <scope>NUCLEOTIDE SEQUENCE</scope>
    <source>
        <strain evidence="7">STURGEONOMICS-FGT-2020</strain>
        <tissue evidence="7">Whole blood</tissue>
    </source>
</reference>